<organism evidence="2 3">
    <name type="scientific">Polyplax serrata</name>
    <name type="common">Common mouse louse</name>
    <dbReference type="NCBI Taxonomy" id="468196"/>
    <lineage>
        <taxon>Eukaryota</taxon>
        <taxon>Metazoa</taxon>
        <taxon>Ecdysozoa</taxon>
        <taxon>Arthropoda</taxon>
        <taxon>Hexapoda</taxon>
        <taxon>Insecta</taxon>
        <taxon>Pterygota</taxon>
        <taxon>Neoptera</taxon>
        <taxon>Paraneoptera</taxon>
        <taxon>Psocodea</taxon>
        <taxon>Troctomorpha</taxon>
        <taxon>Phthiraptera</taxon>
        <taxon>Anoplura</taxon>
        <taxon>Polyplacidae</taxon>
        <taxon>Polyplax</taxon>
    </lineage>
</organism>
<dbReference type="EMBL" id="JAWJWF010000046">
    <property type="protein sequence ID" value="KAK6623883.1"/>
    <property type="molecule type" value="Genomic_DNA"/>
</dbReference>
<feature type="region of interest" description="Disordered" evidence="1">
    <location>
        <begin position="1"/>
        <end position="26"/>
    </location>
</feature>
<feature type="compositionally biased region" description="Basic and acidic residues" evidence="1">
    <location>
        <begin position="1"/>
        <end position="10"/>
    </location>
</feature>
<dbReference type="Proteomes" id="UP001359485">
    <property type="component" value="Unassembled WGS sequence"/>
</dbReference>
<sequence>MAERAIDREAPSSTSSTQLAPRGVGEEDRARRLRLVTWNASGVKLIADKLRKTGSTLRASMEVVYTWSELDDDELQDVGIQWALGLDIYNIRTILKQLASAQTPLIVRTTFIEYNPIPGAKWSAIC</sequence>
<proteinExistence type="predicted"/>
<keyword evidence="3" id="KW-1185">Reference proteome</keyword>
<evidence type="ECO:0000256" key="1">
    <source>
        <dbReference type="SAM" id="MobiDB-lite"/>
    </source>
</evidence>
<evidence type="ECO:0000313" key="2">
    <source>
        <dbReference type="EMBL" id="KAK6623883.1"/>
    </source>
</evidence>
<accession>A0ABR1AN17</accession>
<reference evidence="2 3" key="1">
    <citation type="submission" date="2023-09" db="EMBL/GenBank/DDBJ databases">
        <title>Genomes of two closely related lineages of the louse Polyplax serrata with different host specificities.</title>
        <authorList>
            <person name="Martinu J."/>
            <person name="Tarabai H."/>
            <person name="Stefka J."/>
            <person name="Hypsa V."/>
        </authorList>
    </citation>
    <scope>NUCLEOTIDE SEQUENCE [LARGE SCALE GENOMIC DNA]</scope>
    <source>
        <strain evidence="2">98ZLc_SE</strain>
    </source>
</reference>
<protein>
    <submittedName>
        <fullName evidence="2">Uncharacterized protein</fullName>
    </submittedName>
</protein>
<comment type="caution">
    <text evidence="2">The sequence shown here is derived from an EMBL/GenBank/DDBJ whole genome shotgun (WGS) entry which is preliminary data.</text>
</comment>
<name>A0ABR1AN17_POLSC</name>
<gene>
    <name evidence="2" type="ORF">RUM44_010739</name>
</gene>
<evidence type="ECO:0000313" key="3">
    <source>
        <dbReference type="Proteomes" id="UP001359485"/>
    </source>
</evidence>